<feature type="domain" description="Tyrosinase copper-binding" evidence="4">
    <location>
        <begin position="237"/>
        <end position="248"/>
    </location>
</feature>
<dbReference type="Proteomes" id="UP000183417">
    <property type="component" value="Unassembled WGS sequence"/>
</dbReference>
<dbReference type="PROSITE" id="PS00497">
    <property type="entry name" value="TYROSINASE_1"/>
    <property type="match status" value="1"/>
</dbReference>
<dbReference type="AlphaFoldDB" id="A0A1H3QIE8"/>
<dbReference type="GO" id="GO:0016491">
    <property type="term" value="F:oxidoreductase activity"/>
    <property type="evidence" value="ECO:0007669"/>
    <property type="project" value="InterPro"/>
</dbReference>
<accession>A0A1H3QIE8</accession>
<evidence type="ECO:0000313" key="7">
    <source>
        <dbReference type="Proteomes" id="UP000183417"/>
    </source>
</evidence>
<dbReference type="EMBL" id="FNPE01000012">
    <property type="protein sequence ID" value="SDZ12891.1"/>
    <property type="molecule type" value="Genomic_DNA"/>
</dbReference>
<sequence>MTGIRRDVNQGGTVWNETLIWYSKAVGHLYSLPITDRTSWRYLAAIHGINKSGWISAGVLSAKDPLPPTSETEEMWDQCQHGTWYFLPWHRGYLAAFEAIVAKTVKELGGPADWALPYWNYLNSSNQAARNIPQAFLEEKLPDGSPNFLAKARRNGSKRLGPTPDIPRDITLGCQDYHRFTSAPGTLEYGGGITAFSHDGSDTGAIESNPHNLVHIMVGGLQEPYGFMSDPDYAALDPIFWVHHCNVDRLWAAWLTQPGNIQDNSAAWSNGPAGRGFVMPDTEGKLASYDPGETLPGGALAPDYDNLTSGTGATTLTASTAGLTPQEIDMPAEFSTVPPPAPRVLGSNAERVIVGRTPRLTTVSIADPGAAKVELLQAGAALPRPQRYFLHLEGIRGNAPSGVLTVSIGSPGAAARHADTVALFGLAKASASDGPHGGNGLGATIDITDATQAILDAGGSLDQLNVAIEQPEADPGREITVDRVSVVAQDATR</sequence>
<dbReference type="InterPro" id="IPR008922">
    <property type="entry name" value="Di-copper_centre_dom_sf"/>
</dbReference>
<dbReference type="EMBL" id="CP065748">
    <property type="protein sequence ID" value="QPS84642.1"/>
    <property type="molecule type" value="Genomic_DNA"/>
</dbReference>
<evidence type="ECO:0000313" key="8">
    <source>
        <dbReference type="Proteomes" id="UP000595064"/>
    </source>
</evidence>
<evidence type="ECO:0000259" key="4">
    <source>
        <dbReference type="PROSITE" id="PS00498"/>
    </source>
</evidence>
<evidence type="ECO:0000313" key="5">
    <source>
        <dbReference type="EMBL" id="QPS84642.1"/>
    </source>
</evidence>
<dbReference type="PRINTS" id="PR00092">
    <property type="entry name" value="TYROSINASE"/>
</dbReference>
<feature type="domain" description="Tyrosinase copper-binding" evidence="3">
    <location>
        <begin position="81"/>
        <end position="98"/>
    </location>
</feature>
<dbReference type="Pfam" id="PF00264">
    <property type="entry name" value="Tyrosinase"/>
    <property type="match status" value="1"/>
</dbReference>
<dbReference type="Proteomes" id="UP000595064">
    <property type="component" value="Chromosome"/>
</dbReference>
<dbReference type="PANTHER" id="PTHR11474:SF76">
    <property type="entry name" value="SHKT DOMAIN-CONTAINING PROTEIN"/>
    <property type="match status" value="1"/>
</dbReference>
<evidence type="ECO:0000259" key="3">
    <source>
        <dbReference type="PROSITE" id="PS00497"/>
    </source>
</evidence>
<organism evidence="6 7">
    <name type="scientific">Delftia lacustris</name>
    <dbReference type="NCBI Taxonomy" id="558537"/>
    <lineage>
        <taxon>Bacteria</taxon>
        <taxon>Pseudomonadati</taxon>
        <taxon>Pseudomonadota</taxon>
        <taxon>Betaproteobacteria</taxon>
        <taxon>Burkholderiales</taxon>
        <taxon>Comamonadaceae</taxon>
        <taxon>Delftia</taxon>
    </lineage>
</organism>
<keyword evidence="8" id="KW-1185">Reference proteome</keyword>
<dbReference type="Pfam" id="PF25271">
    <property type="entry name" value="DUF7868"/>
    <property type="match status" value="1"/>
</dbReference>
<dbReference type="InterPro" id="IPR057190">
    <property type="entry name" value="DUF7868"/>
</dbReference>
<evidence type="ECO:0000313" key="6">
    <source>
        <dbReference type="EMBL" id="SDZ12891.1"/>
    </source>
</evidence>
<dbReference type="InterPro" id="IPR050316">
    <property type="entry name" value="Tyrosinase/Hemocyanin"/>
</dbReference>
<gene>
    <name evidence="5" type="ORF">I6G47_16590</name>
    <name evidence="6" type="ORF">SAMN05421547_112181</name>
</gene>
<dbReference type="Gene3D" id="1.10.1280.10">
    <property type="entry name" value="Di-copper center containing domain from catechol oxidase"/>
    <property type="match status" value="1"/>
</dbReference>
<protein>
    <submittedName>
        <fullName evidence="5 6">Tyrosinase</fullName>
    </submittedName>
</protein>
<keyword evidence="2" id="KW-0186">Copper</keyword>
<keyword evidence="1" id="KW-0479">Metal-binding</keyword>
<evidence type="ECO:0000256" key="1">
    <source>
        <dbReference type="ARBA" id="ARBA00022723"/>
    </source>
</evidence>
<dbReference type="SUPFAM" id="SSF48056">
    <property type="entry name" value="Di-copper centre-containing domain"/>
    <property type="match status" value="1"/>
</dbReference>
<dbReference type="KEGG" id="dla:I6G47_16590"/>
<dbReference type="RefSeq" id="WP_016447903.1">
    <property type="nucleotide sequence ID" value="NZ_CP169073.1"/>
</dbReference>
<reference evidence="6 7" key="1">
    <citation type="submission" date="2016-10" db="EMBL/GenBank/DDBJ databases">
        <authorList>
            <person name="de Groot N.N."/>
        </authorList>
    </citation>
    <scope>NUCLEOTIDE SEQUENCE [LARGE SCALE GENOMIC DNA]</scope>
    <source>
        <strain evidence="6 7">LMG 24775</strain>
    </source>
</reference>
<dbReference type="PROSITE" id="PS00498">
    <property type="entry name" value="TYROSINASE_2"/>
    <property type="match status" value="1"/>
</dbReference>
<name>A0A1H3QIE8_9BURK</name>
<evidence type="ECO:0000256" key="2">
    <source>
        <dbReference type="ARBA" id="ARBA00023008"/>
    </source>
</evidence>
<reference evidence="5 8" key="2">
    <citation type="submission" date="2020-12" db="EMBL/GenBank/DDBJ databases">
        <title>FDA dAtabase for Regulatory Grade micrObial Sequences (FDA-ARGOS): Supporting development and validation of Infectious Disease Dx tests.</title>
        <authorList>
            <person name="Sproer C."/>
            <person name="Gronow S."/>
            <person name="Severitt S."/>
            <person name="Schroder I."/>
            <person name="Tallon L."/>
            <person name="Sadzewicz L."/>
            <person name="Zhao X."/>
            <person name="Boylan J."/>
            <person name="Ott S."/>
            <person name="Bowen H."/>
            <person name="Vavikolanu K."/>
            <person name="Mehta A."/>
            <person name="Aluvathingal J."/>
            <person name="Nadendla S."/>
            <person name="Lowell S."/>
            <person name="Myers T."/>
            <person name="Yan Y."/>
            <person name="Sichtig H."/>
        </authorList>
    </citation>
    <scope>NUCLEOTIDE SEQUENCE [LARGE SCALE GENOMIC DNA]</scope>
    <source>
        <strain evidence="5 8">FDAARGOS_890</strain>
    </source>
</reference>
<dbReference type="PANTHER" id="PTHR11474">
    <property type="entry name" value="TYROSINASE FAMILY MEMBER"/>
    <property type="match status" value="1"/>
</dbReference>
<dbReference type="GO" id="GO:0046872">
    <property type="term" value="F:metal ion binding"/>
    <property type="evidence" value="ECO:0007669"/>
    <property type="project" value="UniProtKB-KW"/>
</dbReference>
<proteinExistence type="predicted"/>
<dbReference type="InterPro" id="IPR002227">
    <property type="entry name" value="Tyrosinase_Cu-bd"/>
</dbReference>